<proteinExistence type="predicted"/>
<organism evidence="2">
    <name type="scientific">Anguilla anguilla</name>
    <name type="common">European freshwater eel</name>
    <name type="synonym">Muraena anguilla</name>
    <dbReference type="NCBI Taxonomy" id="7936"/>
    <lineage>
        <taxon>Eukaryota</taxon>
        <taxon>Metazoa</taxon>
        <taxon>Chordata</taxon>
        <taxon>Craniata</taxon>
        <taxon>Vertebrata</taxon>
        <taxon>Euteleostomi</taxon>
        <taxon>Actinopterygii</taxon>
        <taxon>Neopterygii</taxon>
        <taxon>Teleostei</taxon>
        <taxon>Anguilliformes</taxon>
        <taxon>Anguillidae</taxon>
        <taxon>Anguilla</taxon>
    </lineage>
</organism>
<feature type="transmembrane region" description="Helical" evidence="1">
    <location>
        <begin position="6"/>
        <end position="27"/>
    </location>
</feature>
<name>A0A0E9RMN8_ANGAN</name>
<keyword evidence="1" id="KW-0812">Transmembrane</keyword>
<dbReference type="EMBL" id="GBXM01078176">
    <property type="protein sequence ID" value="JAH30401.1"/>
    <property type="molecule type" value="Transcribed_RNA"/>
</dbReference>
<feature type="transmembrane region" description="Helical" evidence="1">
    <location>
        <begin position="39"/>
        <end position="59"/>
    </location>
</feature>
<accession>A0A0E9RMN8</accession>
<reference evidence="2" key="1">
    <citation type="submission" date="2014-11" db="EMBL/GenBank/DDBJ databases">
        <authorList>
            <person name="Amaro Gonzalez C."/>
        </authorList>
    </citation>
    <scope>NUCLEOTIDE SEQUENCE</scope>
</reference>
<protein>
    <submittedName>
        <fullName evidence="2">Uncharacterized protein</fullName>
    </submittedName>
</protein>
<sequence>MKSTWSTNLIFSESTFCFGILLHWRILKQPTQNTGPSKAACHIHAFGSFLILAACIGWMDK</sequence>
<dbReference type="AlphaFoldDB" id="A0A0E9RMN8"/>
<keyword evidence="1" id="KW-0472">Membrane</keyword>
<evidence type="ECO:0000313" key="2">
    <source>
        <dbReference type="EMBL" id="JAH30401.1"/>
    </source>
</evidence>
<keyword evidence="1" id="KW-1133">Transmembrane helix</keyword>
<evidence type="ECO:0000256" key="1">
    <source>
        <dbReference type="SAM" id="Phobius"/>
    </source>
</evidence>
<reference evidence="2" key="2">
    <citation type="journal article" date="2015" name="Fish Shellfish Immunol.">
        <title>Early steps in the European eel (Anguilla anguilla)-Vibrio vulnificus interaction in the gills: Role of the RtxA13 toxin.</title>
        <authorList>
            <person name="Callol A."/>
            <person name="Pajuelo D."/>
            <person name="Ebbesson L."/>
            <person name="Teles M."/>
            <person name="MacKenzie S."/>
            <person name="Amaro C."/>
        </authorList>
    </citation>
    <scope>NUCLEOTIDE SEQUENCE</scope>
</reference>